<evidence type="ECO:0000313" key="1">
    <source>
        <dbReference type="EMBL" id="KAF0907796.1"/>
    </source>
</evidence>
<proteinExistence type="predicted"/>
<accession>A0A6G1D5Y6</accession>
<feature type="non-terminal residue" evidence="1">
    <location>
        <position position="1"/>
    </location>
</feature>
<dbReference type="AlphaFoldDB" id="A0A6G1D5Y6"/>
<organism evidence="1 2">
    <name type="scientific">Oryza meyeriana var. granulata</name>
    <dbReference type="NCBI Taxonomy" id="110450"/>
    <lineage>
        <taxon>Eukaryota</taxon>
        <taxon>Viridiplantae</taxon>
        <taxon>Streptophyta</taxon>
        <taxon>Embryophyta</taxon>
        <taxon>Tracheophyta</taxon>
        <taxon>Spermatophyta</taxon>
        <taxon>Magnoliopsida</taxon>
        <taxon>Liliopsida</taxon>
        <taxon>Poales</taxon>
        <taxon>Poaceae</taxon>
        <taxon>BOP clade</taxon>
        <taxon>Oryzoideae</taxon>
        <taxon>Oryzeae</taxon>
        <taxon>Oryzinae</taxon>
        <taxon>Oryza</taxon>
        <taxon>Oryza meyeriana</taxon>
    </lineage>
</organism>
<comment type="caution">
    <text evidence="1">The sequence shown here is derived from an EMBL/GenBank/DDBJ whole genome shotgun (WGS) entry which is preliminary data.</text>
</comment>
<dbReference type="EMBL" id="SPHZ02000007">
    <property type="protein sequence ID" value="KAF0907796.1"/>
    <property type="molecule type" value="Genomic_DNA"/>
</dbReference>
<gene>
    <name evidence="1" type="ORF">E2562_020870</name>
</gene>
<dbReference type="Proteomes" id="UP000479710">
    <property type="component" value="Unassembled WGS sequence"/>
</dbReference>
<evidence type="ECO:0000313" key="2">
    <source>
        <dbReference type="Proteomes" id="UP000479710"/>
    </source>
</evidence>
<name>A0A6G1D5Y6_9ORYZ</name>
<protein>
    <submittedName>
        <fullName evidence="1">Uncharacterized protein</fullName>
    </submittedName>
</protein>
<reference evidence="1 2" key="1">
    <citation type="submission" date="2019-11" db="EMBL/GenBank/DDBJ databases">
        <title>Whole genome sequence of Oryza granulata.</title>
        <authorList>
            <person name="Li W."/>
        </authorList>
    </citation>
    <scope>NUCLEOTIDE SEQUENCE [LARGE SCALE GENOMIC DNA]</scope>
    <source>
        <strain evidence="2">cv. Menghai</strain>
        <tissue evidence="1">Leaf</tissue>
    </source>
</reference>
<keyword evidence="2" id="KW-1185">Reference proteome</keyword>
<sequence>WRSVAWGNGFESPARVGIHELKKILDYGFDRLGTTSEPSDEYGSCGWRHQMRTRRLGVVADVPNEVHDLGAAVGSEMTRRA</sequence>